<comment type="caution">
    <text evidence="1">The sequence shown here is derived from an EMBL/GenBank/DDBJ whole genome shotgun (WGS) entry which is preliminary data.</text>
</comment>
<dbReference type="SUPFAM" id="SSF54427">
    <property type="entry name" value="NTF2-like"/>
    <property type="match status" value="1"/>
</dbReference>
<dbReference type="Gene3D" id="3.10.450.50">
    <property type="match status" value="1"/>
</dbReference>
<gene>
    <name evidence="1" type="ORF">F8153_09285</name>
</gene>
<dbReference type="Pfam" id="PF12893">
    <property type="entry name" value="Lumazine_bd_2"/>
    <property type="match status" value="1"/>
</dbReference>
<dbReference type="EMBL" id="WBZB01000032">
    <property type="protein sequence ID" value="KAB3529426.1"/>
    <property type="molecule type" value="Genomic_DNA"/>
</dbReference>
<evidence type="ECO:0000313" key="2">
    <source>
        <dbReference type="Proteomes" id="UP000465601"/>
    </source>
</evidence>
<dbReference type="AlphaFoldDB" id="A0A833HNH6"/>
<organism evidence="1 2">
    <name type="scientific">Alkaliphilus serpentinus</name>
    <dbReference type="NCBI Taxonomy" id="1482731"/>
    <lineage>
        <taxon>Bacteria</taxon>
        <taxon>Bacillati</taxon>
        <taxon>Bacillota</taxon>
        <taxon>Clostridia</taxon>
        <taxon>Peptostreptococcales</taxon>
        <taxon>Natronincolaceae</taxon>
        <taxon>Alkaliphilus</taxon>
    </lineage>
</organism>
<dbReference type="OrthoDB" id="6023481at2"/>
<reference evidence="1 2" key="1">
    <citation type="submission" date="2019-10" db="EMBL/GenBank/DDBJ databases">
        <title>Alkaliphilus serpentinus sp. nov. and Alkaliphilus pronyensis sp. nov., two novel anaerobic alkaliphilic species isolated from the serpentinized-hosted hydrothermal field of the Prony Bay (New Caledonia).</title>
        <authorList>
            <person name="Postec A."/>
        </authorList>
    </citation>
    <scope>NUCLEOTIDE SEQUENCE [LARGE SCALE GENOMIC DNA]</scope>
    <source>
        <strain evidence="1 2">LacT</strain>
    </source>
</reference>
<dbReference type="Proteomes" id="UP000465601">
    <property type="component" value="Unassembled WGS sequence"/>
</dbReference>
<sequence length="47" mass="5566">MEVEILDISNNIASVVTKSEYIDYLHLAKVNDEWVIVNVLWDFNRKE</sequence>
<keyword evidence="2" id="KW-1185">Reference proteome</keyword>
<dbReference type="InterPro" id="IPR032710">
    <property type="entry name" value="NTF2-like_dom_sf"/>
</dbReference>
<evidence type="ECO:0000313" key="1">
    <source>
        <dbReference type="EMBL" id="KAB3529426.1"/>
    </source>
</evidence>
<proteinExistence type="predicted"/>
<protein>
    <submittedName>
        <fullName evidence="1">Nuclear transport factor 2 family protein</fullName>
    </submittedName>
</protein>
<name>A0A833HNH6_9FIRM</name>
<accession>A0A833HNH6</accession>
<dbReference type="InterPro" id="IPR039437">
    <property type="entry name" value="FrzH/put_lumazine-bd"/>
</dbReference>